<evidence type="ECO:0000313" key="1">
    <source>
        <dbReference type="EMBL" id="CAK9052884.1"/>
    </source>
</evidence>
<protein>
    <submittedName>
        <fullName evidence="1">Uncharacterized protein</fullName>
    </submittedName>
</protein>
<name>A0ABP0MS80_9DINO</name>
<evidence type="ECO:0000313" key="2">
    <source>
        <dbReference type="Proteomes" id="UP001642464"/>
    </source>
</evidence>
<organism evidence="1 2">
    <name type="scientific">Durusdinium trenchii</name>
    <dbReference type="NCBI Taxonomy" id="1381693"/>
    <lineage>
        <taxon>Eukaryota</taxon>
        <taxon>Sar</taxon>
        <taxon>Alveolata</taxon>
        <taxon>Dinophyceae</taxon>
        <taxon>Suessiales</taxon>
        <taxon>Symbiodiniaceae</taxon>
        <taxon>Durusdinium</taxon>
    </lineage>
</organism>
<sequence length="108" mass="12139">MVRSFTSTSRQEKACGITPATSITARSTRSTRHFRQVVLQVCDALGFADLHSNIFILYTAYAPSHTNEQYAEKPRLRKRRTELQATTRRASDCMGPGFGGAMVLLEWL</sequence>
<dbReference type="Proteomes" id="UP001642464">
    <property type="component" value="Unassembled WGS sequence"/>
</dbReference>
<dbReference type="EMBL" id="CAXAMM010022980">
    <property type="protein sequence ID" value="CAK9052884.1"/>
    <property type="molecule type" value="Genomic_DNA"/>
</dbReference>
<comment type="caution">
    <text evidence="1">The sequence shown here is derived from an EMBL/GenBank/DDBJ whole genome shotgun (WGS) entry which is preliminary data.</text>
</comment>
<accession>A0ABP0MS80</accession>
<gene>
    <name evidence="1" type="ORF">SCF082_LOCUS28885</name>
</gene>
<reference evidence="1 2" key="1">
    <citation type="submission" date="2024-02" db="EMBL/GenBank/DDBJ databases">
        <authorList>
            <person name="Chen Y."/>
            <person name="Shah S."/>
            <person name="Dougan E. K."/>
            <person name="Thang M."/>
            <person name="Chan C."/>
        </authorList>
    </citation>
    <scope>NUCLEOTIDE SEQUENCE [LARGE SCALE GENOMIC DNA]</scope>
</reference>
<proteinExistence type="predicted"/>
<keyword evidence="2" id="KW-1185">Reference proteome</keyword>